<protein>
    <recommendedName>
        <fullName evidence="14">Cellulose synthase-like protein H1</fullName>
    </recommendedName>
</protein>
<comment type="subcellular location">
    <subcellularLocation>
        <location evidence="1">Endomembrane system</location>
        <topology evidence="1">Multi-pass membrane protein</topology>
    </subcellularLocation>
</comment>
<dbReference type="GO" id="GO:0030244">
    <property type="term" value="P:cellulose biosynthetic process"/>
    <property type="evidence" value="ECO:0007669"/>
    <property type="project" value="InterPro"/>
</dbReference>
<dbReference type="AlphaFoldDB" id="A0AAV1W3W3"/>
<keyword evidence="4 11" id="KW-0812">Transmembrane</keyword>
<feature type="active site" evidence="8">
    <location>
        <position position="499"/>
    </location>
</feature>
<organism evidence="12 13">
    <name type="scientific">Lupinus luteus</name>
    <name type="common">European yellow lupine</name>
    <dbReference type="NCBI Taxonomy" id="3873"/>
    <lineage>
        <taxon>Eukaryota</taxon>
        <taxon>Viridiplantae</taxon>
        <taxon>Streptophyta</taxon>
        <taxon>Embryophyta</taxon>
        <taxon>Tracheophyta</taxon>
        <taxon>Spermatophyta</taxon>
        <taxon>Magnoliopsida</taxon>
        <taxon>eudicotyledons</taxon>
        <taxon>Gunneridae</taxon>
        <taxon>Pentapetalae</taxon>
        <taxon>rosids</taxon>
        <taxon>fabids</taxon>
        <taxon>Fabales</taxon>
        <taxon>Fabaceae</taxon>
        <taxon>Papilionoideae</taxon>
        <taxon>50 kb inversion clade</taxon>
        <taxon>genistoids sensu lato</taxon>
        <taxon>core genistoids</taxon>
        <taxon>Genisteae</taxon>
        <taxon>Lupinus</taxon>
    </lineage>
</organism>
<keyword evidence="13" id="KW-1185">Reference proteome</keyword>
<feature type="transmembrane region" description="Helical" evidence="11">
    <location>
        <begin position="22"/>
        <end position="40"/>
    </location>
</feature>
<name>A0AAV1W3W3_LUPLU</name>
<dbReference type="InterPro" id="IPR029044">
    <property type="entry name" value="Nucleotide-diphossugar_trans"/>
</dbReference>
<gene>
    <name evidence="12" type="ORF">LLUT_LOCUS5025</name>
</gene>
<evidence type="ECO:0000256" key="2">
    <source>
        <dbReference type="ARBA" id="ARBA00022676"/>
    </source>
</evidence>
<feature type="transmembrane region" description="Helical" evidence="11">
    <location>
        <begin position="47"/>
        <end position="67"/>
    </location>
</feature>
<evidence type="ECO:0000313" key="13">
    <source>
        <dbReference type="Proteomes" id="UP001497480"/>
    </source>
</evidence>
<feature type="binding site" evidence="9">
    <location>
        <position position="134"/>
    </location>
    <ligand>
        <name>UDP-alpha-D-glucose</name>
        <dbReference type="ChEBI" id="CHEBI:58885"/>
    </ligand>
</feature>
<evidence type="ECO:0000256" key="7">
    <source>
        <dbReference type="ARBA" id="ARBA00023316"/>
    </source>
</evidence>
<dbReference type="FunFam" id="3.90.550.10:FF:000145">
    <property type="entry name" value="Cellulose synthase-like protein H1"/>
    <property type="match status" value="1"/>
</dbReference>
<evidence type="ECO:0000256" key="4">
    <source>
        <dbReference type="ARBA" id="ARBA00022692"/>
    </source>
</evidence>
<reference evidence="12 13" key="1">
    <citation type="submission" date="2024-03" db="EMBL/GenBank/DDBJ databases">
        <authorList>
            <person name="Martinez-Hernandez J."/>
        </authorList>
    </citation>
    <scope>NUCLEOTIDE SEQUENCE [LARGE SCALE GENOMIC DNA]</scope>
</reference>
<dbReference type="InterPro" id="IPR005150">
    <property type="entry name" value="Cellulose_synth"/>
</dbReference>
<evidence type="ECO:0000256" key="6">
    <source>
        <dbReference type="ARBA" id="ARBA00023136"/>
    </source>
</evidence>
<sequence length="785" mass="89630">MPNQNSLSLYEKCWYKHNFKRVTDILILFLLISLLCYRIISLNHYSFTWFVALTCELWFTFSWIFIFTSQWTPAIVKTYPDRLLQRVQDLPAVDLFVTTADVLLEPPIITLNTVLSLLALDYPTNKLSCYVSDDGCSPLTLYSLQQASNFAKLWILFCKKYHVQVRAPFRYFCDEQPQASTYKHSTPEFRQEWLEMKEMYDDLSRKIEEASNKSNPWQLDGEFAVFSNTDRKNHPTIIRVIWGNKERLLDGLPQLIYISREKRPKHPHHFKAGAMNVLTRVSGLMTNAPFMLNVDCDMFVNNPNIVQHAMCILLDSIGEKEVAFAQCPQQFYGALKDDPFGNQMVMLFKYIGAGIAGLQGPFYSGTNCFHRRKVIYGLSPHNIEKGTSHFLYIVIISVFKDTVINQRGDYIYVLYILVLLADLAGNKISEKELKQIFGGSEELVKSVALALEGKSYVADDDINVPKVLDAATQVANCGYEYATGWGQQVGWMYGSITEDVQTGLTMHRKGWRSEMCTPNPIGFTGCAPNCLPNAMTQQKRWATGMVEIFFSRHCPIFATLFGNLSFRMFLAYMWIIDWGLRPIFETFYISLLAYCIITNSTFFPQGLGLWIPVTIFTIHMVYTLSEYLVSGLSIRAWWNNQRMSRIKMVNVVGFLSALFKLLRLSDTVFEITRKDENSSENGVHDLNVGRFTFNESPVFVAGTTILFMQLVAVAIKLLGLQPIKSGDNGCGIGEILCSVYLIICYWPFLRGIFEKGKYGIPLSTIYKSAFLVFLFVYLCRGSVVG</sequence>
<keyword evidence="6 11" id="KW-0472">Membrane</keyword>
<feature type="transmembrane region" description="Helical" evidence="11">
    <location>
        <begin position="760"/>
        <end position="779"/>
    </location>
</feature>
<keyword evidence="2" id="KW-0328">Glycosyltransferase</keyword>
<dbReference type="SUPFAM" id="SSF53448">
    <property type="entry name" value="Nucleotide-diphospho-sugar transferases"/>
    <property type="match status" value="1"/>
</dbReference>
<proteinExistence type="predicted"/>
<dbReference type="PANTHER" id="PTHR13301">
    <property type="entry name" value="X-BOX TRANSCRIPTION FACTOR-RELATED"/>
    <property type="match status" value="1"/>
</dbReference>
<dbReference type="EMBL" id="CAXHTB010000003">
    <property type="protein sequence ID" value="CAL0303965.1"/>
    <property type="molecule type" value="Genomic_DNA"/>
</dbReference>
<feature type="binding site" evidence="9">
    <location>
        <position position="105"/>
    </location>
    <ligand>
        <name>UDP-alpha-D-glucose</name>
        <dbReference type="ChEBI" id="CHEBI:58885"/>
    </ligand>
</feature>
<dbReference type="Pfam" id="PF03552">
    <property type="entry name" value="Cellulose_synt"/>
    <property type="match status" value="1"/>
</dbReference>
<feature type="transmembrane region" description="Helical" evidence="11">
    <location>
        <begin position="609"/>
        <end position="634"/>
    </location>
</feature>
<dbReference type="Proteomes" id="UP001497480">
    <property type="component" value="Unassembled WGS sequence"/>
</dbReference>
<dbReference type="GO" id="GO:0016760">
    <property type="term" value="F:cellulose synthase (UDP-forming) activity"/>
    <property type="evidence" value="ECO:0007669"/>
    <property type="project" value="InterPro"/>
</dbReference>
<dbReference type="GO" id="GO:0016020">
    <property type="term" value="C:membrane"/>
    <property type="evidence" value="ECO:0007669"/>
    <property type="project" value="InterPro"/>
</dbReference>
<keyword evidence="5 11" id="KW-1133">Transmembrane helix</keyword>
<dbReference type="GO" id="GO:0012505">
    <property type="term" value="C:endomembrane system"/>
    <property type="evidence" value="ECO:0007669"/>
    <property type="project" value="UniProtKB-SubCell"/>
</dbReference>
<feature type="active site" evidence="8">
    <location>
        <position position="134"/>
    </location>
</feature>
<feature type="transmembrane region" description="Helical" evidence="11">
    <location>
        <begin position="587"/>
        <end position="603"/>
    </location>
</feature>
<feature type="transmembrane region" description="Helical" evidence="11">
    <location>
        <begin position="730"/>
        <end position="748"/>
    </location>
</feature>
<evidence type="ECO:0000256" key="1">
    <source>
        <dbReference type="ARBA" id="ARBA00004127"/>
    </source>
</evidence>
<feature type="transmembrane region" description="Helical" evidence="11">
    <location>
        <begin position="556"/>
        <end position="575"/>
    </location>
</feature>
<feature type="transmembrane region" description="Helical" evidence="11">
    <location>
        <begin position="698"/>
        <end position="718"/>
    </location>
</feature>
<keyword evidence="3" id="KW-0808">Transferase</keyword>
<feature type="binding site" evidence="10">
    <location>
        <position position="271"/>
    </location>
    <ligand>
        <name>Mn(2+)</name>
        <dbReference type="ChEBI" id="CHEBI:29035"/>
    </ligand>
</feature>
<evidence type="ECO:0000256" key="8">
    <source>
        <dbReference type="PIRSR" id="PIRSR605150-1"/>
    </source>
</evidence>
<keyword evidence="7" id="KW-0961">Cell wall biogenesis/degradation</keyword>
<accession>A0AAV1W3W3</accession>
<evidence type="ECO:0000256" key="9">
    <source>
        <dbReference type="PIRSR" id="PIRSR605150-2"/>
    </source>
</evidence>
<evidence type="ECO:0000256" key="11">
    <source>
        <dbReference type="SAM" id="Phobius"/>
    </source>
</evidence>
<comment type="caution">
    <text evidence="12">The sequence shown here is derived from an EMBL/GenBank/DDBJ whole genome shotgun (WGS) entry which is preliminary data.</text>
</comment>
<dbReference type="GO" id="GO:0071555">
    <property type="term" value="P:cell wall organization"/>
    <property type="evidence" value="ECO:0007669"/>
    <property type="project" value="UniProtKB-KW"/>
</dbReference>
<evidence type="ECO:0000313" key="12">
    <source>
        <dbReference type="EMBL" id="CAL0303965.1"/>
    </source>
</evidence>
<evidence type="ECO:0000256" key="5">
    <source>
        <dbReference type="ARBA" id="ARBA00022989"/>
    </source>
</evidence>
<evidence type="ECO:0000256" key="3">
    <source>
        <dbReference type="ARBA" id="ARBA00022679"/>
    </source>
</evidence>
<feature type="binding site" evidence="10">
    <location>
        <position position="295"/>
    </location>
    <ligand>
        <name>Mn(2+)</name>
        <dbReference type="ChEBI" id="CHEBI:29035"/>
    </ligand>
</feature>
<dbReference type="Gene3D" id="3.90.550.10">
    <property type="entry name" value="Spore Coat Polysaccharide Biosynthesis Protein SpsA, Chain A"/>
    <property type="match status" value="1"/>
</dbReference>
<evidence type="ECO:0000256" key="10">
    <source>
        <dbReference type="PIRSR" id="PIRSR605150-3"/>
    </source>
</evidence>
<evidence type="ECO:0008006" key="14">
    <source>
        <dbReference type="Google" id="ProtNLM"/>
    </source>
</evidence>